<comment type="caution">
    <text evidence="2">The sequence shown here is derived from an EMBL/GenBank/DDBJ whole genome shotgun (WGS) entry which is preliminary data.</text>
</comment>
<protein>
    <submittedName>
        <fullName evidence="2">Uncharacterized protein</fullName>
    </submittedName>
</protein>
<dbReference type="EMBL" id="JAGPXD010000004">
    <property type="protein sequence ID" value="KAH7359257.1"/>
    <property type="molecule type" value="Genomic_DNA"/>
</dbReference>
<evidence type="ECO:0000313" key="2">
    <source>
        <dbReference type="EMBL" id="KAH7359257.1"/>
    </source>
</evidence>
<dbReference type="AlphaFoldDB" id="A0A8K0X3X7"/>
<feature type="transmembrane region" description="Helical" evidence="1">
    <location>
        <begin position="78"/>
        <end position="95"/>
    </location>
</feature>
<sequence>MTAPYTGDVDQDAFLTTLAPRSLWAFAKKPKKDASGRRNPVAVAYFELWALGFTRWLFSLVALGLSILAVCWKPSSPLYEAALAQVAVAGVHLLLPHPYVRSRSPTDARTPKWYPIFVIASAIPWVAVLSVMIAVLAGHANDITLNKRYDYYGRISNYNPSGSAARRLMYMMIIPDAVALLCNLSKVYYLSKLQGKFDHGDIRETYILFSE</sequence>
<proteinExistence type="predicted"/>
<accession>A0A8K0X3X7</accession>
<gene>
    <name evidence="2" type="ORF">B0T11DRAFT_286063</name>
</gene>
<reference evidence="2" key="1">
    <citation type="journal article" date="2021" name="Nat. Commun.">
        <title>Genetic determinants of endophytism in the Arabidopsis root mycobiome.</title>
        <authorList>
            <person name="Mesny F."/>
            <person name="Miyauchi S."/>
            <person name="Thiergart T."/>
            <person name="Pickel B."/>
            <person name="Atanasova L."/>
            <person name="Karlsson M."/>
            <person name="Huettel B."/>
            <person name="Barry K.W."/>
            <person name="Haridas S."/>
            <person name="Chen C."/>
            <person name="Bauer D."/>
            <person name="Andreopoulos W."/>
            <person name="Pangilinan J."/>
            <person name="LaButti K."/>
            <person name="Riley R."/>
            <person name="Lipzen A."/>
            <person name="Clum A."/>
            <person name="Drula E."/>
            <person name="Henrissat B."/>
            <person name="Kohler A."/>
            <person name="Grigoriev I.V."/>
            <person name="Martin F.M."/>
            <person name="Hacquard S."/>
        </authorList>
    </citation>
    <scope>NUCLEOTIDE SEQUENCE</scope>
    <source>
        <strain evidence="2">MPI-CAGE-AT-0016</strain>
    </source>
</reference>
<feature type="transmembrane region" description="Helical" evidence="1">
    <location>
        <begin position="168"/>
        <end position="189"/>
    </location>
</feature>
<evidence type="ECO:0000313" key="3">
    <source>
        <dbReference type="Proteomes" id="UP000813385"/>
    </source>
</evidence>
<feature type="transmembrane region" description="Helical" evidence="1">
    <location>
        <begin position="48"/>
        <end position="71"/>
    </location>
</feature>
<organism evidence="2 3">
    <name type="scientific">Plectosphaerella cucumerina</name>
    <dbReference type="NCBI Taxonomy" id="40658"/>
    <lineage>
        <taxon>Eukaryota</taxon>
        <taxon>Fungi</taxon>
        <taxon>Dikarya</taxon>
        <taxon>Ascomycota</taxon>
        <taxon>Pezizomycotina</taxon>
        <taxon>Sordariomycetes</taxon>
        <taxon>Hypocreomycetidae</taxon>
        <taxon>Glomerellales</taxon>
        <taxon>Plectosphaerellaceae</taxon>
        <taxon>Plectosphaerella</taxon>
    </lineage>
</organism>
<keyword evidence="1" id="KW-0472">Membrane</keyword>
<name>A0A8K0X3X7_9PEZI</name>
<dbReference type="OrthoDB" id="10318751at2759"/>
<evidence type="ECO:0000256" key="1">
    <source>
        <dbReference type="SAM" id="Phobius"/>
    </source>
</evidence>
<keyword evidence="3" id="KW-1185">Reference proteome</keyword>
<dbReference type="Proteomes" id="UP000813385">
    <property type="component" value="Unassembled WGS sequence"/>
</dbReference>
<keyword evidence="1" id="KW-1133">Transmembrane helix</keyword>
<feature type="transmembrane region" description="Helical" evidence="1">
    <location>
        <begin position="115"/>
        <end position="138"/>
    </location>
</feature>
<keyword evidence="1" id="KW-0812">Transmembrane</keyword>